<dbReference type="Pfam" id="PF00126">
    <property type="entry name" value="HTH_1"/>
    <property type="match status" value="1"/>
</dbReference>
<dbReference type="InterPro" id="IPR036390">
    <property type="entry name" value="WH_DNA-bd_sf"/>
</dbReference>
<dbReference type="SUPFAM" id="SSF46785">
    <property type="entry name" value="Winged helix' DNA-binding domain"/>
    <property type="match status" value="1"/>
</dbReference>
<name>A0A0R3KJ07_9BRAD</name>
<dbReference type="InterPro" id="IPR005119">
    <property type="entry name" value="LysR_subst-bd"/>
</dbReference>
<dbReference type="InterPro" id="IPR058163">
    <property type="entry name" value="LysR-type_TF_proteobact-type"/>
</dbReference>
<dbReference type="OrthoDB" id="9786526at2"/>
<dbReference type="Pfam" id="PF03466">
    <property type="entry name" value="LysR_substrate"/>
    <property type="match status" value="1"/>
</dbReference>
<accession>A0A0R3KJ07</accession>
<dbReference type="SUPFAM" id="SSF53850">
    <property type="entry name" value="Periplasmic binding protein-like II"/>
    <property type="match status" value="1"/>
</dbReference>
<dbReference type="EMBL" id="LLXZ01000215">
    <property type="protein sequence ID" value="KRQ94829.1"/>
    <property type="molecule type" value="Genomic_DNA"/>
</dbReference>
<dbReference type="STRING" id="280332.CQ12_04750"/>
<dbReference type="RefSeq" id="WP_057840301.1">
    <property type="nucleotide sequence ID" value="NZ_LLXZ01000215.1"/>
</dbReference>
<reference evidence="7 8" key="1">
    <citation type="submission" date="2014-03" db="EMBL/GenBank/DDBJ databases">
        <title>Bradyrhizobium valentinum sp. nov., isolated from effective nodules of Lupinus mariae-josephae, a lupine endemic of basic-lime soils in Eastern Spain.</title>
        <authorList>
            <person name="Duran D."/>
            <person name="Rey L."/>
            <person name="Navarro A."/>
            <person name="Busquets A."/>
            <person name="Imperial J."/>
            <person name="Ruiz-Argueso T."/>
        </authorList>
    </citation>
    <scope>NUCLEOTIDE SEQUENCE [LARGE SCALE GENOMIC DNA]</scope>
    <source>
        <strain evidence="7 8">PAC68</strain>
    </source>
</reference>
<evidence type="ECO:0000313" key="7">
    <source>
        <dbReference type="EMBL" id="KRQ94829.1"/>
    </source>
</evidence>
<evidence type="ECO:0000256" key="4">
    <source>
        <dbReference type="ARBA" id="ARBA00023125"/>
    </source>
</evidence>
<dbReference type="PANTHER" id="PTHR30537:SF5">
    <property type="entry name" value="HTH-TYPE TRANSCRIPTIONAL ACTIVATOR TTDR-RELATED"/>
    <property type="match status" value="1"/>
</dbReference>
<comment type="caution">
    <text evidence="7">The sequence shown here is derived from an EMBL/GenBank/DDBJ whole genome shotgun (WGS) entry which is preliminary data.</text>
</comment>
<comment type="function">
    <text evidence="1">NodD regulates the expression of the nodABCFE genes which encode other nodulation proteins. NodD is also a negative regulator of its own expression. Binds flavonoids as inducers.</text>
</comment>
<keyword evidence="8" id="KW-1185">Reference proteome</keyword>
<dbReference type="FunFam" id="1.10.10.10:FF:000001">
    <property type="entry name" value="LysR family transcriptional regulator"/>
    <property type="match status" value="1"/>
</dbReference>
<evidence type="ECO:0000313" key="8">
    <source>
        <dbReference type="Proteomes" id="UP000050863"/>
    </source>
</evidence>
<feature type="domain" description="HTH lysR-type" evidence="6">
    <location>
        <begin position="1"/>
        <end position="59"/>
    </location>
</feature>
<sequence>MDRLAAMHTFVKVIETGSFSAAARQLRVGQPSISKTVAQLEQRLGVSLLLRSSRSLSTTEAGQIFYERAKLTIAEADEAELAARGAGAALHGRLRVSAAVTLTRLKIAPKLGRFLAQHPKLEIELILDDRDVDLVGEGIDVALRMGALKDSTLTARKISDVRRRVVGTPVYFADSGVPLRPHDLDQHEAIIYTQRGGGVTWTFVKDANEENVSLNGRIRSTAAEAVREAVLANLGLAVVSDCMLGDELKSGAVREVLADWRLPSIDIWAVFPTGRRASAKARAFAEFVQLELTGAAA</sequence>
<evidence type="ECO:0000256" key="1">
    <source>
        <dbReference type="ARBA" id="ARBA00003502"/>
    </source>
</evidence>
<dbReference type="CDD" id="cd08422">
    <property type="entry name" value="PBP2_CrgA_like"/>
    <property type="match status" value="1"/>
</dbReference>
<keyword evidence="4" id="KW-0238">DNA-binding</keyword>
<evidence type="ECO:0000259" key="6">
    <source>
        <dbReference type="PROSITE" id="PS50931"/>
    </source>
</evidence>
<dbReference type="GO" id="GO:0003677">
    <property type="term" value="F:DNA binding"/>
    <property type="evidence" value="ECO:0007669"/>
    <property type="project" value="UniProtKB-KW"/>
</dbReference>
<dbReference type="Gene3D" id="1.10.10.10">
    <property type="entry name" value="Winged helix-like DNA-binding domain superfamily/Winged helix DNA-binding domain"/>
    <property type="match status" value="1"/>
</dbReference>
<dbReference type="Proteomes" id="UP000050863">
    <property type="component" value="Unassembled WGS sequence"/>
</dbReference>
<evidence type="ECO:0000256" key="5">
    <source>
        <dbReference type="ARBA" id="ARBA00023163"/>
    </source>
</evidence>
<dbReference type="AlphaFoldDB" id="A0A0R3KJ07"/>
<dbReference type="Gene3D" id="3.40.190.290">
    <property type="match status" value="1"/>
</dbReference>
<evidence type="ECO:0000256" key="3">
    <source>
        <dbReference type="ARBA" id="ARBA00023015"/>
    </source>
</evidence>
<dbReference type="PROSITE" id="PS50931">
    <property type="entry name" value="HTH_LYSR"/>
    <property type="match status" value="1"/>
</dbReference>
<comment type="similarity">
    <text evidence="2">Belongs to the LysR transcriptional regulatory family.</text>
</comment>
<dbReference type="InterPro" id="IPR036388">
    <property type="entry name" value="WH-like_DNA-bd_sf"/>
</dbReference>
<keyword evidence="5" id="KW-0804">Transcription</keyword>
<organism evidence="7 8">
    <name type="scientific">Bradyrhizobium jicamae</name>
    <dbReference type="NCBI Taxonomy" id="280332"/>
    <lineage>
        <taxon>Bacteria</taxon>
        <taxon>Pseudomonadati</taxon>
        <taxon>Pseudomonadota</taxon>
        <taxon>Alphaproteobacteria</taxon>
        <taxon>Hyphomicrobiales</taxon>
        <taxon>Nitrobacteraceae</taxon>
        <taxon>Bradyrhizobium</taxon>
    </lineage>
</organism>
<proteinExistence type="inferred from homology"/>
<protein>
    <submittedName>
        <fullName evidence="7">Transcriptional regulator</fullName>
    </submittedName>
</protein>
<dbReference type="InterPro" id="IPR000847">
    <property type="entry name" value="LysR_HTH_N"/>
</dbReference>
<gene>
    <name evidence="7" type="ORF">CQ12_04750</name>
</gene>
<evidence type="ECO:0000256" key="2">
    <source>
        <dbReference type="ARBA" id="ARBA00009437"/>
    </source>
</evidence>
<dbReference type="GO" id="GO:0003700">
    <property type="term" value="F:DNA-binding transcription factor activity"/>
    <property type="evidence" value="ECO:0007669"/>
    <property type="project" value="InterPro"/>
</dbReference>
<dbReference type="PRINTS" id="PR00039">
    <property type="entry name" value="HTHLYSR"/>
</dbReference>
<dbReference type="PANTHER" id="PTHR30537">
    <property type="entry name" value="HTH-TYPE TRANSCRIPTIONAL REGULATOR"/>
    <property type="match status" value="1"/>
</dbReference>
<keyword evidence="3" id="KW-0805">Transcription regulation</keyword>